<accession>A0ABX7S8B7</accession>
<dbReference type="RefSeq" id="WP_207566766.1">
    <property type="nucleotide sequence ID" value="NZ_CP071446.1"/>
</dbReference>
<protein>
    <submittedName>
        <fullName evidence="2">NifB/NifX family molybdenum-iron cluster-binding protein</fullName>
    </submittedName>
</protein>
<dbReference type="Pfam" id="PF02579">
    <property type="entry name" value="Nitro_FeMo-Co"/>
    <property type="match status" value="1"/>
</dbReference>
<dbReference type="PANTHER" id="PTHR42983:SF1">
    <property type="entry name" value="IRON-MOLYBDENUM PROTEIN"/>
    <property type="match status" value="1"/>
</dbReference>
<evidence type="ECO:0000259" key="1">
    <source>
        <dbReference type="Pfam" id="PF02579"/>
    </source>
</evidence>
<evidence type="ECO:0000313" key="2">
    <source>
        <dbReference type="EMBL" id="QTA38045.1"/>
    </source>
</evidence>
<keyword evidence="3" id="KW-1185">Reference proteome</keyword>
<dbReference type="InterPro" id="IPR033913">
    <property type="entry name" value="MTH1175_dom"/>
</dbReference>
<feature type="domain" description="Dinitrogenase iron-molybdenum cofactor biosynthesis" evidence="1">
    <location>
        <begin position="13"/>
        <end position="102"/>
    </location>
</feature>
<dbReference type="Gene3D" id="3.30.420.130">
    <property type="entry name" value="Dinitrogenase iron-molybdenum cofactor biosynthesis domain"/>
    <property type="match status" value="1"/>
</dbReference>
<organism evidence="2 3">
    <name type="scientific">Thermosipho ferrireducens</name>
    <dbReference type="NCBI Taxonomy" id="2571116"/>
    <lineage>
        <taxon>Bacteria</taxon>
        <taxon>Thermotogati</taxon>
        <taxon>Thermotogota</taxon>
        <taxon>Thermotogae</taxon>
        <taxon>Thermotogales</taxon>
        <taxon>Fervidobacteriaceae</taxon>
        <taxon>Thermosipho</taxon>
    </lineage>
</organism>
<sequence>MKIAIPSEGKTLDSMINDRYARAEYIIIYDIDREEIIEVIENDSSEAHGKGSKVSQLLTNKGVKILITQNVGKNALEVLKAANIEVYLSKKDTIKNAIQKLKDGTLEKIENPTN</sequence>
<reference evidence="2 3" key="1">
    <citation type="submission" date="2021-03" db="EMBL/GenBank/DDBJ databases">
        <title>Thermosipho ferrireducens sp.nov., an anaerobic thermophilic iron-reducing bacterium isolated from a deep-sea hydrothermal sulfide deposits.</title>
        <authorList>
            <person name="Zeng X."/>
            <person name="Chen Y."/>
            <person name="Shao Z."/>
        </authorList>
    </citation>
    <scope>NUCLEOTIDE SEQUENCE [LARGE SCALE GENOMIC DNA]</scope>
    <source>
        <strain evidence="2 3">JL129W03</strain>
    </source>
</reference>
<dbReference type="EMBL" id="CP071446">
    <property type="protein sequence ID" value="QTA38045.1"/>
    <property type="molecule type" value="Genomic_DNA"/>
</dbReference>
<gene>
    <name evidence="2" type="ORF">JYK00_00405</name>
</gene>
<dbReference type="CDD" id="cd00851">
    <property type="entry name" value="MTH1175"/>
    <property type="match status" value="1"/>
</dbReference>
<dbReference type="InterPro" id="IPR003731">
    <property type="entry name" value="Di-Nase_FeMo-co_biosynth"/>
</dbReference>
<dbReference type="PANTHER" id="PTHR42983">
    <property type="entry name" value="DINITROGENASE IRON-MOLYBDENUM COFACTOR PROTEIN-RELATED"/>
    <property type="match status" value="1"/>
</dbReference>
<proteinExistence type="predicted"/>
<dbReference type="Proteomes" id="UP000671862">
    <property type="component" value="Chromosome"/>
</dbReference>
<dbReference type="InterPro" id="IPR036105">
    <property type="entry name" value="DiNase_FeMo-co_biosyn_sf"/>
</dbReference>
<evidence type="ECO:0000313" key="3">
    <source>
        <dbReference type="Proteomes" id="UP000671862"/>
    </source>
</evidence>
<dbReference type="SUPFAM" id="SSF53146">
    <property type="entry name" value="Nitrogenase accessory factor-like"/>
    <property type="match status" value="1"/>
</dbReference>
<name>A0ABX7S8B7_9BACT</name>